<dbReference type="GO" id="GO:0016787">
    <property type="term" value="F:hydrolase activity"/>
    <property type="evidence" value="ECO:0007669"/>
    <property type="project" value="UniProtKB-KW"/>
</dbReference>
<organism evidence="1 2">
    <name type="scientific">Undibacterium amnicola</name>
    <dbReference type="NCBI Taxonomy" id="1834038"/>
    <lineage>
        <taxon>Bacteria</taxon>
        <taxon>Pseudomonadati</taxon>
        <taxon>Pseudomonadota</taxon>
        <taxon>Betaproteobacteria</taxon>
        <taxon>Burkholderiales</taxon>
        <taxon>Oxalobacteraceae</taxon>
        <taxon>Undibacterium</taxon>
    </lineage>
</organism>
<dbReference type="InterPro" id="IPR029058">
    <property type="entry name" value="AB_hydrolase_fold"/>
</dbReference>
<dbReference type="Proteomes" id="UP000643610">
    <property type="component" value="Unassembled WGS sequence"/>
</dbReference>
<sequence>MFTSMPATVLIVTDVFGNTPAIASLQRYVGLSCIIASPFDAGYATNNEQQAYQAFLASGGVQAFAKKLKTIAQDQQQLTHVIGFSAGASAWWLACEELSLQLDSATLFYGSRIRDHLDIQSHCDTHFIFAEHENAYQPNIVVKELRQRGHQAEVAIGCKHGFMNPYSAGFSLRMQTHYLEILAQKLHKQEMLAFGT</sequence>
<dbReference type="Gene3D" id="3.40.50.1820">
    <property type="entry name" value="alpha/beta hydrolase"/>
    <property type="match status" value="1"/>
</dbReference>
<accession>A0ABR6XRZ1</accession>
<proteinExistence type="predicted"/>
<gene>
    <name evidence="1" type="ORF">H8K33_11815</name>
</gene>
<evidence type="ECO:0000313" key="2">
    <source>
        <dbReference type="Proteomes" id="UP000643610"/>
    </source>
</evidence>
<keyword evidence="1" id="KW-0378">Hydrolase</keyword>
<keyword evidence="2" id="KW-1185">Reference proteome</keyword>
<comment type="caution">
    <text evidence="1">The sequence shown here is derived from an EMBL/GenBank/DDBJ whole genome shotgun (WGS) entry which is preliminary data.</text>
</comment>
<reference evidence="1 2" key="1">
    <citation type="submission" date="2020-08" db="EMBL/GenBank/DDBJ databases">
        <title>Novel species isolated from subtropical streams in China.</title>
        <authorList>
            <person name="Lu H."/>
        </authorList>
    </citation>
    <scope>NUCLEOTIDE SEQUENCE [LARGE SCALE GENOMIC DNA]</scope>
    <source>
        <strain evidence="1 2">KCTC 52442</strain>
    </source>
</reference>
<evidence type="ECO:0000313" key="1">
    <source>
        <dbReference type="EMBL" id="MBC3832201.1"/>
    </source>
</evidence>
<dbReference type="RefSeq" id="WP_186891237.1">
    <property type="nucleotide sequence ID" value="NZ_JACOFU010000004.1"/>
</dbReference>
<protein>
    <submittedName>
        <fullName evidence="1">Dienelactone hydrolase family protein</fullName>
    </submittedName>
</protein>
<dbReference type="EMBL" id="JACOFU010000004">
    <property type="protein sequence ID" value="MBC3832201.1"/>
    <property type="molecule type" value="Genomic_DNA"/>
</dbReference>
<dbReference type="SUPFAM" id="SSF53474">
    <property type="entry name" value="alpha/beta-Hydrolases"/>
    <property type="match status" value="1"/>
</dbReference>
<name>A0ABR6XRZ1_9BURK</name>